<dbReference type="SUPFAM" id="SSF101386">
    <property type="entry name" value="all-alpha NTP pyrophosphatases"/>
    <property type="match status" value="1"/>
</dbReference>
<keyword evidence="5 10" id="KW-0028">Amino-acid biosynthesis</keyword>
<dbReference type="GO" id="GO:0000105">
    <property type="term" value="P:L-histidine biosynthetic process"/>
    <property type="evidence" value="ECO:0007669"/>
    <property type="project" value="UniProtKB-UniRule"/>
</dbReference>
<dbReference type="NCBIfam" id="TIGR03188">
    <property type="entry name" value="histidine_hisI"/>
    <property type="match status" value="1"/>
</dbReference>
<dbReference type="InterPro" id="IPR008179">
    <property type="entry name" value="HisE"/>
</dbReference>
<evidence type="ECO:0000313" key="11">
    <source>
        <dbReference type="EMBL" id="NMW87735.1"/>
    </source>
</evidence>
<protein>
    <recommendedName>
        <fullName evidence="4 10">Phosphoribosyl-ATP pyrophosphatase</fullName>
        <shortName evidence="10">PRA-PH</shortName>
        <ecNumber evidence="3 10">3.6.1.31</ecNumber>
    </recommendedName>
</protein>
<name>A0A2X2YE40_9ACTO</name>
<evidence type="ECO:0000256" key="10">
    <source>
        <dbReference type="HAMAP-Rule" id="MF_01020"/>
    </source>
</evidence>
<dbReference type="EMBL" id="UASJ01000001">
    <property type="protein sequence ID" value="SQB64548.1"/>
    <property type="molecule type" value="Genomic_DNA"/>
</dbReference>
<evidence type="ECO:0000256" key="2">
    <source>
        <dbReference type="ARBA" id="ARBA00005204"/>
    </source>
</evidence>
<dbReference type="PANTHER" id="PTHR42945">
    <property type="entry name" value="HISTIDINE BIOSYNTHESIS BIFUNCTIONAL PROTEIN"/>
    <property type="match status" value="1"/>
</dbReference>
<dbReference type="HAMAP" id="MF_01020">
    <property type="entry name" value="HisE"/>
    <property type="match status" value="1"/>
</dbReference>
<dbReference type="InterPro" id="IPR021130">
    <property type="entry name" value="PRib-ATP_PPHydrolase-like"/>
</dbReference>
<organism evidence="12 13">
    <name type="scientific">Mobiluncus curtisii</name>
    <dbReference type="NCBI Taxonomy" id="2051"/>
    <lineage>
        <taxon>Bacteria</taxon>
        <taxon>Bacillati</taxon>
        <taxon>Actinomycetota</taxon>
        <taxon>Actinomycetes</taxon>
        <taxon>Actinomycetales</taxon>
        <taxon>Actinomycetaceae</taxon>
        <taxon>Mobiluncus</taxon>
    </lineage>
</organism>
<keyword evidence="10" id="KW-0963">Cytoplasm</keyword>
<keyword evidence="8 10" id="KW-0067">ATP-binding</keyword>
<accession>A0A2X2YE40</accession>
<evidence type="ECO:0000256" key="4">
    <source>
        <dbReference type="ARBA" id="ARBA00013336"/>
    </source>
</evidence>
<dbReference type="Gene3D" id="1.10.287.1080">
    <property type="entry name" value="MazG-like"/>
    <property type="match status" value="1"/>
</dbReference>
<dbReference type="AlphaFoldDB" id="A0A2X2YE40"/>
<dbReference type="OMA" id="WMAAEYQ"/>
<dbReference type="EC" id="3.6.1.31" evidence="3 10"/>
<dbReference type="RefSeq" id="WP_004006804.1">
    <property type="nucleotide sequence ID" value="NZ_CAMUDJ010000003.1"/>
</dbReference>
<evidence type="ECO:0000313" key="13">
    <source>
        <dbReference type="Proteomes" id="UP000250245"/>
    </source>
</evidence>
<dbReference type="EMBL" id="JABCUI010000004">
    <property type="protein sequence ID" value="NMW87735.1"/>
    <property type="molecule type" value="Genomic_DNA"/>
</dbReference>
<evidence type="ECO:0000256" key="8">
    <source>
        <dbReference type="ARBA" id="ARBA00022840"/>
    </source>
</evidence>
<dbReference type="GO" id="GO:0005737">
    <property type="term" value="C:cytoplasm"/>
    <property type="evidence" value="ECO:0007669"/>
    <property type="project" value="UniProtKB-SubCell"/>
</dbReference>
<dbReference type="Pfam" id="PF01503">
    <property type="entry name" value="PRA-PH"/>
    <property type="match status" value="1"/>
</dbReference>
<comment type="pathway">
    <text evidence="2 10">Amino-acid biosynthesis; L-histidine biosynthesis; L-histidine from 5-phospho-alpha-D-ribose 1-diphosphate: step 2/9.</text>
</comment>
<evidence type="ECO:0000256" key="6">
    <source>
        <dbReference type="ARBA" id="ARBA00022741"/>
    </source>
</evidence>
<dbReference type="UniPathway" id="UPA00031">
    <property type="reaction ID" value="UER00007"/>
</dbReference>
<dbReference type="Proteomes" id="UP000553981">
    <property type="component" value="Unassembled WGS sequence"/>
</dbReference>
<evidence type="ECO:0000256" key="9">
    <source>
        <dbReference type="ARBA" id="ARBA00023102"/>
    </source>
</evidence>
<comment type="subcellular location">
    <subcellularLocation>
        <location evidence="10">Cytoplasm</location>
    </subcellularLocation>
</comment>
<comment type="catalytic activity">
    <reaction evidence="1 10">
        <text>1-(5-phospho-beta-D-ribosyl)-ATP + H2O = 1-(5-phospho-beta-D-ribosyl)-5'-AMP + diphosphate + H(+)</text>
        <dbReference type="Rhea" id="RHEA:22828"/>
        <dbReference type="ChEBI" id="CHEBI:15377"/>
        <dbReference type="ChEBI" id="CHEBI:15378"/>
        <dbReference type="ChEBI" id="CHEBI:33019"/>
        <dbReference type="ChEBI" id="CHEBI:59457"/>
        <dbReference type="ChEBI" id="CHEBI:73183"/>
        <dbReference type="EC" id="3.6.1.31"/>
    </reaction>
</comment>
<evidence type="ECO:0000256" key="7">
    <source>
        <dbReference type="ARBA" id="ARBA00022801"/>
    </source>
</evidence>
<dbReference type="PANTHER" id="PTHR42945:SF1">
    <property type="entry name" value="HISTIDINE BIOSYNTHESIS BIFUNCTIONAL PROTEIN HIS7"/>
    <property type="match status" value="1"/>
</dbReference>
<evidence type="ECO:0000313" key="12">
    <source>
        <dbReference type="EMBL" id="SQB64548.1"/>
    </source>
</evidence>
<evidence type="ECO:0000256" key="5">
    <source>
        <dbReference type="ARBA" id="ARBA00022605"/>
    </source>
</evidence>
<evidence type="ECO:0000256" key="3">
    <source>
        <dbReference type="ARBA" id="ARBA00012414"/>
    </source>
</evidence>
<gene>
    <name evidence="10 12" type="primary">hisE</name>
    <name evidence="11" type="ORF">HHJ67_08290</name>
    <name evidence="12" type="ORF">NCTC11820_00897</name>
</gene>
<comment type="similarity">
    <text evidence="10">Belongs to the PRA-PH family.</text>
</comment>
<evidence type="ECO:0000313" key="14">
    <source>
        <dbReference type="Proteomes" id="UP000553981"/>
    </source>
</evidence>
<dbReference type="NCBIfam" id="NF001610">
    <property type="entry name" value="PRK00400.1-1"/>
    <property type="match status" value="1"/>
</dbReference>
<dbReference type="GO" id="GO:0005524">
    <property type="term" value="F:ATP binding"/>
    <property type="evidence" value="ECO:0007669"/>
    <property type="project" value="UniProtKB-KW"/>
</dbReference>
<reference evidence="12 13" key="1">
    <citation type="submission" date="2018-06" db="EMBL/GenBank/DDBJ databases">
        <authorList>
            <consortium name="Pathogen Informatics"/>
            <person name="Doyle S."/>
        </authorList>
    </citation>
    <scope>NUCLEOTIDE SEQUENCE [LARGE SCALE GENOMIC DNA]</scope>
    <source>
        <strain evidence="12 13">NCTC11820</strain>
    </source>
</reference>
<keyword evidence="9 10" id="KW-0368">Histidine biosynthesis</keyword>
<keyword evidence="6 10" id="KW-0547">Nucleotide-binding</keyword>
<dbReference type="Proteomes" id="UP000250245">
    <property type="component" value="Unassembled WGS sequence"/>
</dbReference>
<proteinExistence type="inferred from homology"/>
<keyword evidence="7 10" id="KW-0378">Hydrolase</keyword>
<dbReference type="GeneID" id="55565798"/>
<reference evidence="11 14" key="2">
    <citation type="submission" date="2020-04" db="EMBL/GenBank/DDBJ databases">
        <title>Antimicrobial susceptibility and clonality of vaginal-derived multi-drug resistant Mobiluncus isolates in China.</title>
        <authorList>
            <person name="Zhang X."/>
        </authorList>
    </citation>
    <scope>NUCLEOTIDE SEQUENCE [LARGE SCALE GENOMIC DNA]</scope>
    <source>
        <strain evidence="11 14">19</strain>
    </source>
</reference>
<dbReference type="CDD" id="cd11547">
    <property type="entry name" value="NTP-PPase_HisE"/>
    <property type="match status" value="1"/>
</dbReference>
<evidence type="ECO:0000256" key="1">
    <source>
        <dbReference type="ARBA" id="ARBA00001460"/>
    </source>
</evidence>
<sequence length="87" mass="10133">MNNFEELYEIIESRKNERPEGSRTVEELDRGVHGIGKKIVEEAAEVWMACEYESDEAAQIEISQLIYHLQVMMVAKGFTPQDIYQHM</sequence>
<dbReference type="GO" id="GO:0004636">
    <property type="term" value="F:phosphoribosyl-ATP diphosphatase activity"/>
    <property type="evidence" value="ECO:0007669"/>
    <property type="project" value="UniProtKB-UniRule"/>
</dbReference>